<dbReference type="PROSITE" id="PS50297">
    <property type="entry name" value="ANK_REP_REGION"/>
    <property type="match status" value="15"/>
</dbReference>
<dbReference type="InterPro" id="IPR038305">
    <property type="entry name" value="HeLo_sf"/>
</dbReference>
<evidence type="ECO:0000256" key="3">
    <source>
        <dbReference type="PROSITE-ProRule" id="PRU00023"/>
    </source>
</evidence>
<feature type="repeat" description="ANK" evidence="3">
    <location>
        <begin position="887"/>
        <end position="919"/>
    </location>
</feature>
<dbReference type="PANTHER" id="PTHR24173">
    <property type="entry name" value="ANKYRIN REPEAT CONTAINING"/>
    <property type="match status" value="1"/>
</dbReference>
<keyword evidence="1" id="KW-0677">Repeat</keyword>
<protein>
    <submittedName>
        <fullName evidence="7">Uncharacterized protein</fullName>
    </submittedName>
</protein>
<feature type="repeat" description="ANK" evidence="3">
    <location>
        <begin position="1081"/>
        <end position="1113"/>
    </location>
</feature>
<evidence type="ECO:0000259" key="5">
    <source>
        <dbReference type="Pfam" id="PF14479"/>
    </source>
</evidence>
<dbReference type="SMART" id="SM00248">
    <property type="entry name" value="ANK"/>
    <property type="match status" value="21"/>
</dbReference>
<dbReference type="Gene3D" id="1.20.120.1020">
    <property type="entry name" value="Prion-inhibition and propagation, HeLo domain"/>
    <property type="match status" value="1"/>
</dbReference>
<feature type="repeat" description="ANK" evidence="3">
    <location>
        <begin position="788"/>
        <end position="820"/>
    </location>
</feature>
<evidence type="ECO:0000313" key="7">
    <source>
        <dbReference type="EMBL" id="OAQ98243.1"/>
    </source>
</evidence>
<dbReference type="PROSITE" id="PS50890">
    <property type="entry name" value="PUA"/>
    <property type="match status" value="1"/>
</dbReference>
<dbReference type="InterPro" id="IPR027417">
    <property type="entry name" value="P-loop_NTPase"/>
</dbReference>
<feature type="repeat" description="ANK" evidence="3">
    <location>
        <begin position="1211"/>
        <end position="1243"/>
    </location>
</feature>
<dbReference type="OrthoDB" id="539213at2759"/>
<dbReference type="PRINTS" id="PR01415">
    <property type="entry name" value="ANKYRIN"/>
</dbReference>
<evidence type="ECO:0000256" key="2">
    <source>
        <dbReference type="ARBA" id="ARBA00023043"/>
    </source>
</evidence>
<keyword evidence="2 3" id="KW-0040">ANK repeat</keyword>
<dbReference type="Gene3D" id="1.25.40.20">
    <property type="entry name" value="Ankyrin repeat-containing domain"/>
    <property type="match status" value="4"/>
</dbReference>
<feature type="region of interest" description="Disordered" evidence="4">
    <location>
        <begin position="1438"/>
        <end position="1476"/>
    </location>
</feature>
<feature type="domain" description="Prion-inhibition and propagation HeLo" evidence="5">
    <location>
        <begin position="5"/>
        <end position="96"/>
    </location>
</feature>
<feature type="repeat" description="ANK" evidence="3">
    <location>
        <begin position="821"/>
        <end position="853"/>
    </location>
</feature>
<dbReference type="Pfam" id="PF14479">
    <property type="entry name" value="HeLo"/>
    <property type="match status" value="1"/>
</dbReference>
<feature type="repeat" description="ANK" evidence="3">
    <location>
        <begin position="951"/>
        <end position="983"/>
    </location>
</feature>
<feature type="compositionally biased region" description="Acidic residues" evidence="4">
    <location>
        <begin position="1466"/>
        <end position="1476"/>
    </location>
</feature>
<dbReference type="PANTHER" id="PTHR24173:SF74">
    <property type="entry name" value="ANKYRIN REPEAT DOMAIN-CONTAINING PROTEIN 16"/>
    <property type="match status" value="1"/>
</dbReference>
<evidence type="ECO:0000256" key="1">
    <source>
        <dbReference type="ARBA" id="ARBA00022737"/>
    </source>
</evidence>
<feature type="repeat" description="ANK" evidence="3">
    <location>
        <begin position="755"/>
        <end position="787"/>
    </location>
</feature>
<dbReference type="Pfam" id="PF13637">
    <property type="entry name" value="Ank_4"/>
    <property type="match status" value="2"/>
</dbReference>
<feature type="repeat" description="ANK" evidence="3">
    <location>
        <begin position="1178"/>
        <end position="1210"/>
    </location>
</feature>
<dbReference type="InterPro" id="IPR056884">
    <property type="entry name" value="NPHP3-like_N"/>
</dbReference>
<dbReference type="Pfam" id="PF00023">
    <property type="entry name" value="Ank"/>
    <property type="match status" value="2"/>
</dbReference>
<feature type="repeat" description="ANK" evidence="3">
    <location>
        <begin position="983"/>
        <end position="1015"/>
    </location>
</feature>
<reference evidence="7 8" key="1">
    <citation type="submission" date="2016-03" db="EMBL/GenBank/DDBJ databases">
        <title>Fine-scale spatial genetic structure of a fungal parasite of coffee scale insects.</title>
        <authorList>
            <person name="Jackson D."/>
            <person name="Zemenick K.A."/>
            <person name="Malloure B."/>
            <person name="Quandt C.A."/>
            <person name="James T.Y."/>
        </authorList>
    </citation>
    <scope>NUCLEOTIDE SEQUENCE [LARGE SCALE GENOMIC DNA]</scope>
    <source>
        <strain evidence="7 8">UM487</strain>
    </source>
</reference>
<feature type="repeat" description="ANK" evidence="3">
    <location>
        <begin position="1145"/>
        <end position="1177"/>
    </location>
</feature>
<dbReference type="Proteomes" id="UP000243081">
    <property type="component" value="Unassembled WGS sequence"/>
</dbReference>
<dbReference type="SUPFAM" id="SSF48403">
    <property type="entry name" value="Ankyrin repeat"/>
    <property type="match status" value="2"/>
</dbReference>
<dbReference type="Pfam" id="PF12796">
    <property type="entry name" value="Ank_2"/>
    <property type="match status" value="6"/>
</dbReference>
<feature type="repeat" description="ANK" evidence="3">
    <location>
        <begin position="920"/>
        <end position="952"/>
    </location>
</feature>
<dbReference type="Gene3D" id="3.40.50.300">
    <property type="entry name" value="P-loop containing nucleotide triphosphate hydrolases"/>
    <property type="match status" value="1"/>
</dbReference>
<evidence type="ECO:0000259" key="6">
    <source>
        <dbReference type="Pfam" id="PF24883"/>
    </source>
</evidence>
<feature type="repeat" description="ANK" evidence="3">
    <location>
        <begin position="854"/>
        <end position="886"/>
    </location>
</feature>
<dbReference type="OMA" id="WACISTI"/>
<gene>
    <name evidence="7" type="ORF">LLEC1_05236</name>
</gene>
<organism evidence="7 8">
    <name type="scientific">Cordyceps confragosa</name>
    <name type="common">Lecanicillium lecanii</name>
    <dbReference type="NCBI Taxonomy" id="2714763"/>
    <lineage>
        <taxon>Eukaryota</taxon>
        <taxon>Fungi</taxon>
        <taxon>Dikarya</taxon>
        <taxon>Ascomycota</taxon>
        <taxon>Pezizomycotina</taxon>
        <taxon>Sordariomycetes</taxon>
        <taxon>Hypocreomycetidae</taxon>
        <taxon>Hypocreales</taxon>
        <taxon>Cordycipitaceae</taxon>
        <taxon>Akanthomyces</taxon>
    </lineage>
</organism>
<dbReference type="InterPro" id="IPR002110">
    <property type="entry name" value="Ankyrin_rpt"/>
</dbReference>
<dbReference type="EMBL" id="LUKN01002961">
    <property type="protein sequence ID" value="OAQ98243.1"/>
    <property type="molecule type" value="Genomic_DNA"/>
</dbReference>
<dbReference type="InterPro" id="IPR036770">
    <property type="entry name" value="Ankyrin_rpt-contain_sf"/>
</dbReference>
<feature type="repeat" description="ANK" evidence="3">
    <location>
        <begin position="1013"/>
        <end position="1045"/>
    </location>
</feature>
<dbReference type="InterPro" id="IPR029498">
    <property type="entry name" value="HeLo_dom"/>
</dbReference>
<evidence type="ECO:0000313" key="8">
    <source>
        <dbReference type="Proteomes" id="UP000243081"/>
    </source>
</evidence>
<keyword evidence="8" id="KW-1185">Reference proteome</keyword>
<dbReference type="PROSITE" id="PS50088">
    <property type="entry name" value="ANK_REPEAT"/>
    <property type="match status" value="16"/>
</dbReference>
<dbReference type="Pfam" id="PF24883">
    <property type="entry name" value="NPHP3_N"/>
    <property type="match status" value="1"/>
</dbReference>
<feature type="repeat" description="ANK" evidence="3">
    <location>
        <begin position="1277"/>
        <end position="1309"/>
    </location>
</feature>
<feature type="repeat" description="ANK" evidence="3">
    <location>
        <begin position="1244"/>
        <end position="1276"/>
    </location>
</feature>
<feature type="compositionally biased region" description="Acidic residues" evidence="4">
    <location>
        <begin position="1438"/>
        <end position="1455"/>
    </location>
</feature>
<dbReference type="SUPFAM" id="SSF52540">
    <property type="entry name" value="P-loop containing nucleoside triphosphate hydrolases"/>
    <property type="match status" value="1"/>
</dbReference>
<evidence type="ECO:0000256" key="4">
    <source>
        <dbReference type="SAM" id="MobiDB-lite"/>
    </source>
</evidence>
<name>A0A179I9V0_CORDF</name>
<proteinExistence type="predicted"/>
<sequence length="1537" mass="168630">MESIGLAVGVVGLAGLFSVCIDVVQRFDAWKKFDDELAILGVRVAAERLRLDRWGQAVGFKQDNTSDIESHHHPLLDDGRTFAMLEVLVQKLHDLVPPDEAHGGADRIGDADQQAVDDLDGVLAEREEFRTAIIGIERSLQVDARRELCLWLLGRHTPNEVFEKALNGKLEKTCEWMLNRQEFLDWASSDFSNSSAKYLWIHSPPAFGKTVLCATLLQRIKIKLRTPVAYYFFSSEDLESRRDPFVAVRSWLVQLLPEATVFDLLRSRFESSHSRLALTGDVVGAFEEVMQTLSECTFVIDGLDECESGSVIDDNSSVSNFLKTISRVASGMRTRMLITSREETAIRQGITNNTGATAVEYKITQQDVRPDIDEYSRFVVRRKLIGRDERTCEDLCQKMAERCEGQFLWIKLKGSRLSRYKTATFLEAEIEKTPSGLNNIYGRNWDRIEAIEDPYDRERAYAMMRWVSFAARPLSVAELTAALLVSLSCDKMRLDEIPYSLEDDYVENEILKISASLLEIHKPLSETDAADAPAQTVHFTHFTAKQYFLLRIAEKIDTLMVNERLRSSVQVACNNELASKCLHYIGMAHAWKDAGKNVHPVYRAFRDYAADAWFEHAAASDHDEVVQRANDFFTGKDSVWKLWRDWFDLQEAAGDEPQVDQGPLYYAARFALSETARYLIESGHCNANEIHLLSGYTILQMTIHEGRLDTVQVLLISMPGADGSTALHAASFLGEPKLVEMLLDRCADVNAPDWDRWTPLRYASVRRHVAAVRILLDRGADLSAGYSRGMTALHMAAEDGELELVQVLLDRGADVNTRASNRTTPLHCASKYGRLTVVEMLLNHGADRCAIDDARATALHVASAHGHIEVVQKLLQEGGNGNARVQQKISPLFQAVADGNVDAVELLLERGGDPFVVNHKGLTLAHAAARYGYLDVLRVLLDAGLSVDTDKGLTALHQACVGGHADVVRMLLACGANVNAMHEGMGALHAAAFYGHLSVSEILLSSGLDLDTAIETPFHIAACQDSDGIIRFLLERGAKVSLIHRDGPFMPTHATVTWDRSSVAKLPIAENASRVNARTTAGSTPALLAAAAGHVDILQMLIDHGADVSIADNSGWTPVHRAVGTDRTMQLLLDEGGSIHGQSTEGDAVLHIAPHHGYEEIIQLLLNQTIGVDAVSSVGATALHLAVDKGHSRVVKVLLENGSALEVRDGYGRTPLVLAAASGHKESVGLCLEFGAFINAADPDGNTPLIEASYWGHTDTVQLLLEKGANTELAGKCGQTPLFFACYRGNVDIVKLLVEAQANKQTQGHGGDTSLLVASPFGRTVTDGLLAGNGAKLETRNKDGRTLLIAASCGGSAKVVELLLGTGCCTEATDIEARDRFGQTALAFAVRFQHRAITRILLSTGKVNLLSRDHFGRTPVSWAKQLGYANMDDFFGDEDEAEEEQASSSADDDEAAIGQESRSDTDSESGSDGDLQNDTEGCDVCWLRKARSMGFRSCELCPSPFSYHICNNCYDLGARCRNEEHILTEMPLEAVGD</sequence>
<accession>A0A179I9V0</accession>
<comment type="caution">
    <text evidence="7">The sequence shown here is derived from an EMBL/GenBank/DDBJ whole genome shotgun (WGS) entry which is preliminary data.</text>
</comment>
<feature type="repeat" description="ANK" evidence="3">
    <location>
        <begin position="722"/>
        <end position="754"/>
    </location>
</feature>
<feature type="domain" description="Nephrocystin 3-like N-terminal" evidence="6">
    <location>
        <begin position="173"/>
        <end position="341"/>
    </location>
</feature>